<feature type="compositionally biased region" description="Basic and acidic residues" evidence="1">
    <location>
        <begin position="84"/>
        <end position="97"/>
    </location>
</feature>
<dbReference type="Gene3D" id="1.10.101.10">
    <property type="entry name" value="PGBD-like superfamily/PGBD"/>
    <property type="match status" value="1"/>
</dbReference>
<feature type="compositionally biased region" description="Basic and acidic residues" evidence="1">
    <location>
        <begin position="8"/>
        <end position="19"/>
    </location>
</feature>
<dbReference type="SUPFAM" id="SSF47090">
    <property type="entry name" value="PGBD-like"/>
    <property type="match status" value="1"/>
</dbReference>
<feature type="region of interest" description="Disordered" evidence="1">
    <location>
        <begin position="61"/>
        <end position="149"/>
    </location>
</feature>
<evidence type="ECO:0000259" key="3">
    <source>
        <dbReference type="Pfam" id="PF01471"/>
    </source>
</evidence>
<sequence>MSGSNERACPECEAPRRPDGTPSCECTQRASDALRDARTAQAAAAGDFDPLLIRPYVEFGALENTRPGPGGSAAGDTEASTADETLRRPAVSERDAGPADEAMPLGTVPRPPHGGGAPESGGTDETMRLGAVPDHEASDEEPPPRRRRRAVLLAAGGAVTVAVAAAALVGGPFSYRPPQRDGALPGDIRASVPEDSPEGGTSAPRSTVSAPAPATHPAQPPSTGHAPSSAPPSSAPAAPSASPAPTGTTTARATATASPSQGGAGQQYQTQVLRPGDEGPGVKELQLRLRQLNLYIGPADGVYSDQVEYAVRTYQIARGVTQDDPGVYGAQTRAKLESETDKP</sequence>
<reference evidence="5" key="1">
    <citation type="submission" date="2023-07" db="EMBL/GenBank/DDBJ databases">
        <title>30 novel species of actinomycetes from the DSMZ collection.</title>
        <authorList>
            <person name="Nouioui I."/>
        </authorList>
    </citation>
    <scope>NUCLEOTIDE SEQUENCE [LARGE SCALE GENOMIC DNA]</scope>
    <source>
        <strain evidence="5">DSM 41699</strain>
    </source>
</reference>
<feature type="transmembrane region" description="Helical" evidence="2">
    <location>
        <begin position="150"/>
        <end position="175"/>
    </location>
</feature>
<keyword evidence="2" id="KW-0472">Membrane</keyword>
<evidence type="ECO:0000256" key="1">
    <source>
        <dbReference type="SAM" id="MobiDB-lite"/>
    </source>
</evidence>
<keyword evidence="2" id="KW-1133">Transmembrane helix</keyword>
<dbReference type="Pfam" id="PF01471">
    <property type="entry name" value="PG_binding_1"/>
    <property type="match status" value="1"/>
</dbReference>
<comment type="caution">
    <text evidence="4">The sequence shown here is derived from an EMBL/GenBank/DDBJ whole genome shotgun (WGS) entry which is preliminary data.</text>
</comment>
<dbReference type="RefSeq" id="WP_311690412.1">
    <property type="nucleotide sequence ID" value="NZ_JAVREY010000001.1"/>
</dbReference>
<feature type="compositionally biased region" description="Low complexity" evidence="1">
    <location>
        <begin position="235"/>
        <end position="260"/>
    </location>
</feature>
<dbReference type="InterPro" id="IPR002477">
    <property type="entry name" value="Peptidoglycan-bd-like"/>
</dbReference>
<protein>
    <submittedName>
        <fullName evidence="4">Peptidoglycan-binding domain-containing protein</fullName>
    </submittedName>
</protein>
<dbReference type="InterPro" id="IPR036365">
    <property type="entry name" value="PGBD-like_sf"/>
</dbReference>
<gene>
    <name evidence="4" type="ORF">RM764_00120</name>
</gene>
<evidence type="ECO:0000313" key="4">
    <source>
        <dbReference type="EMBL" id="MDT0461417.1"/>
    </source>
</evidence>
<accession>A0ABU2TKF5</accession>
<organism evidence="4 5">
    <name type="scientific">Streptomyces gibsoniae</name>
    <dbReference type="NCBI Taxonomy" id="3075529"/>
    <lineage>
        <taxon>Bacteria</taxon>
        <taxon>Bacillati</taxon>
        <taxon>Actinomycetota</taxon>
        <taxon>Actinomycetes</taxon>
        <taxon>Kitasatosporales</taxon>
        <taxon>Streptomycetaceae</taxon>
        <taxon>Streptomyces</taxon>
    </lineage>
</organism>
<keyword evidence="2" id="KW-0812">Transmembrane</keyword>
<dbReference type="Proteomes" id="UP001183809">
    <property type="component" value="Unassembled WGS sequence"/>
</dbReference>
<keyword evidence="5" id="KW-1185">Reference proteome</keyword>
<feature type="domain" description="Peptidoglycan binding-like" evidence="3">
    <location>
        <begin position="279"/>
        <end position="336"/>
    </location>
</feature>
<feature type="compositionally biased region" description="Low complexity" evidence="1">
    <location>
        <begin position="210"/>
        <end position="228"/>
    </location>
</feature>
<dbReference type="InterPro" id="IPR036366">
    <property type="entry name" value="PGBDSf"/>
</dbReference>
<evidence type="ECO:0000313" key="5">
    <source>
        <dbReference type="Proteomes" id="UP001183809"/>
    </source>
</evidence>
<proteinExistence type="predicted"/>
<name>A0ABU2TKF5_9ACTN</name>
<feature type="region of interest" description="Disordered" evidence="1">
    <location>
        <begin position="1"/>
        <end position="26"/>
    </location>
</feature>
<dbReference type="EMBL" id="JAVREY010000001">
    <property type="protein sequence ID" value="MDT0461417.1"/>
    <property type="molecule type" value="Genomic_DNA"/>
</dbReference>
<feature type="region of interest" description="Disordered" evidence="1">
    <location>
        <begin position="171"/>
        <end position="281"/>
    </location>
</feature>
<evidence type="ECO:0000256" key="2">
    <source>
        <dbReference type="SAM" id="Phobius"/>
    </source>
</evidence>